<dbReference type="RefSeq" id="WP_007775905.1">
    <property type="nucleotide sequence ID" value="NZ_AFVW02000007.1"/>
</dbReference>
<protein>
    <submittedName>
        <fullName evidence="1">Uncharacterized protein</fullName>
    </submittedName>
</protein>
<accession>J4JU65</accession>
<name>J4JU65_9MYCO</name>
<dbReference type="EMBL" id="AFVW02000007">
    <property type="protein sequence ID" value="EJO86747.1"/>
    <property type="molecule type" value="Genomic_DNA"/>
</dbReference>
<dbReference type="AlphaFoldDB" id="J4JU65"/>
<reference evidence="1 2" key="1">
    <citation type="journal article" date="2011" name="J. Bacteriol.">
        <title>Genome sequence of the Mycobacterium colombiense type strain, CECT 3035.</title>
        <authorList>
            <person name="Gonzalez-Perez M."/>
            <person name="Murcia M.I."/>
            <person name="Landsman D."/>
            <person name="Jordan I.K."/>
            <person name="Marino-Ramirez L."/>
        </authorList>
    </citation>
    <scope>NUCLEOTIDE SEQUENCE [LARGE SCALE GENOMIC DNA]</scope>
    <source>
        <strain evidence="1 2">CECT 3035</strain>
    </source>
</reference>
<evidence type="ECO:0000313" key="2">
    <source>
        <dbReference type="Proteomes" id="UP000006455"/>
    </source>
</evidence>
<sequence length="100" mass="10626">MTTTATPPITIIRHAPPDPADIEPGRGWCGVAAAIIAGRVIGELWHYIDTDGAITHDAEINIDGHGDSASLVKLQDPVDLRRLATVACLLAHELDAVTNR</sequence>
<dbReference type="GeneID" id="31529875"/>
<dbReference type="Proteomes" id="UP000006455">
    <property type="component" value="Unassembled WGS sequence"/>
</dbReference>
<evidence type="ECO:0000313" key="1">
    <source>
        <dbReference type="EMBL" id="EJO86747.1"/>
    </source>
</evidence>
<proteinExistence type="predicted"/>
<gene>
    <name evidence="1" type="ORF">MCOL_V222598</name>
</gene>
<comment type="caution">
    <text evidence="1">The sequence shown here is derived from an EMBL/GenBank/DDBJ whole genome shotgun (WGS) entry which is preliminary data.</text>
</comment>
<organism evidence="1 2">
    <name type="scientific">Mycobacterium colombiense CECT 3035</name>
    <dbReference type="NCBI Taxonomy" id="1041522"/>
    <lineage>
        <taxon>Bacteria</taxon>
        <taxon>Bacillati</taxon>
        <taxon>Actinomycetota</taxon>
        <taxon>Actinomycetes</taxon>
        <taxon>Mycobacteriales</taxon>
        <taxon>Mycobacteriaceae</taxon>
        <taxon>Mycobacterium</taxon>
        <taxon>Mycobacterium avium complex (MAC)</taxon>
    </lineage>
</organism>